<dbReference type="InterPro" id="IPR001452">
    <property type="entry name" value="SH3_domain"/>
</dbReference>
<evidence type="ECO:0000256" key="15">
    <source>
        <dbReference type="ARBA" id="ARBA00022553"/>
    </source>
</evidence>
<dbReference type="InterPro" id="IPR003134">
    <property type="entry name" value="Hs1_Cortactin"/>
</dbReference>
<protein>
    <recommendedName>
        <fullName evidence="28">SH3 domain-containing protein</fullName>
    </recommendedName>
</protein>
<feature type="compositionally biased region" description="Pro residues" evidence="27">
    <location>
        <begin position="326"/>
        <end position="336"/>
    </location>
</feature>
<feature type="compositionally biased region" description="Acidic residues" evidence="27">
    <location>
        <begin position="16"/>
        <end position="30"/>
    </location>
</feature>
<keyword evidence="14" id="KW-0963">Cytoplasm</keyword>
<evidence type="ECO:0000256" key="17">
    <source>
        <dbReference type="ARBA" id="ARBA00022737"/>
    </source>
</evidence>
<evidence type="ECO:0000256" key="24">
    <source>
        <dbReference type="ARBA" id="ARBA00023212"/>
    </source>
</evidence>
<keyword evidence="17" id="KW-0677">Repeat</keyword>
<reference evidence="29" key="2">
    <citation type="submission" date="2025-08" db="UniProtKB">
        <authorList>
            <consortium name="Ensembl"/>
        </authorList>
    </citation>
    <scope>IDENTIFICATION</scope>
</reference>
<evidence type="ECO:0000256" key="20">
    <source>
        <dbReference type="ARBA" id="ARBA00023018"/>
    </source>
</evidence>
<dbReference type="PROSITE" id="PS51090">
    <property type="entry name" value="CORTACTIN"/>
    <property type="match status" value="5"/>
</dbReference>
<feature type="region of interest" description="Disordered" evidence="27">
    <location>
        <begin position="214"/>
        <end position="344"/>
    </location>
</feature>
<dbReference type="PANTHER" id="PTHR10829:SF15">
    <property type="entry name" value="SRC SUBSTRATE CORTACTIN"/>
    <property type="match status" value="1"/>
</dbReference>
<evidence type="ECO:0000256" key="10">
    <source>
        <dbReference type="ARBA" id="ARBA00004552"/>
    </source>
</evidence>
<dbReference type="GO" id="GO:0043197">
    <property type="term" value="C:dendritic spine"/>
    <property type="evidence" value="ECO:0007669"/>
    <property type="project" value="UniProtKB-SubCell"/>
</dbReference>
<evidence type="ECO:0000256" key="3">
    <source>
        <dbReference type="ARBA" id="ARBA00004240"/>
    </source>
</evidence>
<keyword evidence="18" id="KW-0256">Endoplasmic reticulum</keyword>
<dbReference type="GO" id="GO:0001726">
    <property type="term" value="C:ruffle"/>
    <property type="evidence" value="ECO:0007669"/>
    <property type="project" value="UniProtKB-SubCell"/>
</dbReference>
<dbReference type="InterPro" id="IPR035716">
    <property type="entry name" value="Cortactin_SH3"/>
</dbReference>
<sequence length="406" mass="45120">MWKAAAGQSVKVAVDDGGDDWETDPDFENDVSEKEQRWGAKTVAGSGHQEHINIKQLRETVSSEHTNLKQKELDLMPKASHGYGGKFGVQQDRMDKSAVGHDYQSKLSKHCSQTDTSKGFGGKFGVQEDRVDQSAVGFEYAGKTDKHASQKDYAAGFGGRYGVQSDRVDQSAVGFDYQGKTEKHESQKDYTKGFGGKFGIESDKVDKSAVGFEYQGKTEKHESQKDYTKGFGGKFGIESDKVDKSSAGTFEDLDKPSSSYQKTKPVEAEGSSTGSIKARFENIAKQKEEEDRKRAEEERARRQAKEQQEQEEMRRKVETQAARTPSPVPSPTPPDPARYAPQQEYGEDLGVTAVALYDYQAAGDDEISFDPDDIITNIEMIDEGWWRGVCRGAYGLFPANYVEVRQ</sequence>
<dbReference type="FunFam" id="2.30.30.40:FF:000087">
    <property type="entry name" value="Src substrate cortactin"/>
    <property type="match status" value="1"/>
</dbReference>
<dbReference type="PANTHER" id="PTHR10829">
    <property type="entry name" value="CORTACTIN AND DREBRIN"/>
    <property type="match status" value="1"/>
</dbReference>
<evidence type="ECO:0000256" key="4">
    <source>
        <dbReference type="ARBA" id="ARBA00004245"/>
    </source>
</evidence>
<keyword evidence="13" id="KW-1003">Cell membrane</keyword>
<evidence type="ECO:0000256" key="12">
    <source>
        <dbReference type="ARBA" id="ARBA00022443"/>
    </source>
</evidence>
<evidence type="ECO:0000313" key="30">
    <source>
        <dbReference type="Proteomes" id="UP000694680"/>
    </source>
</evidence>
<evidence type="ECO:0000256" key="7">
    <source>
        <dbReference type="ARBA" id="ARBA00004466"/>
    </source>
</evidence>
<keyword evidence="12 26" id="KW-0728">SH3 domain</keyword>
<dbReference type="GO" id="GO:0002102">
    <property type="term" value="C:podosome"/>
    <property type="evidence" value="ECO:0007669"/>
    <property type="project" value="UniProtKB-SubCell"/>
</dbReference>
<dbReference type="AlphaFoldDB" id="A0A8C5HMS5"/>
<dbReference type="GO" id="GO:0051015">
    <property type="term" value="F:actin filament binding"/>
    <property type="evidence" value="ECO:0007669"/>
    <property type="project" value="TreeGrafter"/>
</dbReference>
<dbReference type="SUPFAM" id="SSF50044">
    <property type="entry name" value="SH3-domain"/>
    <property type="match status" value="1"/>
</dbReference>
<dbReference type="GO" id="GO:0005783">
    <property type="term" value="C:endoplasmic reticulum"/>
    <property type="evidence" value="ECO:0007669"/>
    <property type="project" value="UniProtKB-SubCell"/>
</dbReference>
<dbReference type="InterPro" id="IPR036028">
    <property type="entry name" value="SH3-like_dom_sf"/>
</dbReference>
<feature type="region of interest" description="Disordered" evidence="27">
    <location>
        <begin position="1"/>
        <end position="49"/>
    </location>
</feature>
<dbReference type="GO" id="GO:0030027">
    <property type="term" value="C:lamellipodium"/>
    <property type="evidence" value="ECO:0007669"/>
    <property type="project" value="UniProtKB-SubCell"/>
</dbReference>
<dbReference type="PRINTS" id="PR00452">
    <property type="entry name" value="SH3DOMAIN"/>
</dbReference>
<gene>
    <name evidence="29" type="primary">cttn</name>
</gene>
<keyword evidence="20" id="KW-0770">Synapse</keyword>
<evidence type="ECO:0000256" key="25">
    <source>
        <dbReference type="ARBA" id="ARBA00023273"/>
    </source>
</evidence>
<dbReference type="PRINTS" id="PR00499">
    <property type="entry name" value="P67PHOX"/>
</dbReference>
<feature type="domain" description="SH3" evidence="28">
    <location>
        <begin position="348"/>
        <end position="406"/>
    </location>
</feature>
<dbReference type="CDD" id="cd11959">
    <property type="entry name" value="SH3_Cortactin"/>
    <property type="match status" value="1"/>
</dbReference>
<dbReference type="GO" id="GO:0030864">
    <property type="term" value="C:cortical actin cytoskeleton"/>
    <property type="evidence" value="ECO:0007669"/>
    <property type="project" value="TreeGrafter"/>
</dbReference>
<feature type="compositionally biased region" description="Basic and acidic residues" evidence="27">
    <location>
        <begin position="278"/>
        <end position="318"/>
    </location>
</feature>
<dbReference type="PROSITE" id="PS50002">
    <property type="entry name" value="SH3"/>
    <property type="match status" value="1"/>
</dbReference>
<dbReference type="GO" id="GO:0005886">
    <property type="term" value="C:plasma membrane"/>
    <property type="evidence" value="ECO:0007669"/>
    <property type="project" value="UniProtKB-SubCell"/>
</dbReference>
<dbReference type="SMART" id="SM00326">
    <property type="entry name" value="SH3"/>
    <property type="match status" value="1"/>
</dbReference>
<dbReference type="Pfam" id="PF02218">
    <property type="entry name" value="HS1_rep"/>
    <property type="match status" value="5"/>
</dbReference>
<dbReference type="GO" id="GO:0030427">
    <property type="term" value="C:site of polarized growth"/>
    <property type="evidence" value="ECO:0007669"/>
    <property type="project" value="TreeGrafter"/>
</dbReference>
<evidence type="ECO:0000256" key="22">
    <source>
        <dbReference type="ARBA" id="ARBA00023136"/>
    </source>
</evidence>
<evidence type="ECO:0000256" key="5">
    <source>
        <dbReference type="ARBA" id="ARBA00004246"/>
    </source>
</evidence>
<evidence type="ECO:0000256" key="9">
    <source>
        <dbReference type="ARBA" id="ARBA00004544"/>
    </source>
</evidence>
<dbReference type="Ensembl" id="ENSGWIT00000051131.1">
    <property type="protein sequence ID" value="ENSGWIP00000047250.1"/>
    <property type="gene ID" value="ENSGWIG00000023258.1"/>
</dbReference>
<keyword evidence="16" id="KW-0254">Endocytosis</keyword>
<keyword evidence="22" id="KW-0472">Membrane</keyword>
<evidence type="ECO:0000256" key="13">
    <source>
        <dbReference type="ARBA" id="ARBA00022475"/>
    </source>
</evidence>
<evidence type="ECO:0000256" key="26">
    <source>
        <dbReference type="PROSITE-ProRule" id="PRU00192"/>
    </source>
</evidence>
<reference evidence="29" key="3">
    <citation type="submission" date="2025-09" db="UniProtKB">
        <authorList>
            <consortium name="Ensembl"/>
        </authorList>
    </citation>
    <scope>IDENTIFICATION</scope>
</reference>
<evidence type="ECO:0000256" key="1">
    <source>
        <dbReference type="ARBA" id="ARBA00004188"/>
    </source>
</evidence>
<keyword evidence="25" id="KW-0966">Cell projection</keyword>
<evidence type="ECO:0000259" key="28">
    <source>
        <dbReference type="PROSITE" id="PS50002"/>
    </source>
</evidence>
<evidence type="ECO:0000256" key="6">
    <source>
        <dbReference type="ARBA" id="ARBA00004279"/>
    </source>
</evidence>
<evidence type="ECO:0000313" key="29">
    <source>
        <dbReference type="Ensembl" id="ENSGWIP00000047250.1"/>
    </source>
</evidence>
<evidence type="ECO:0000256" key="21">
    <source>
        <dbReference type="ARBA" id="ARBA00023054"/>
    </source>
</evidence>
<evidence type="ECO:0000256" key="16">
    <source>
        <dbReference type="ARBA" id="ARBA00022583"/>
    </source>
</evidence>
<organism evidence="29 30">
    <name type="scientific">Gouania willdenowi</name>
    <name type="common">Blunt-snouted clingfish</name>
    <name type="synonym">Lepadogaster willdenowi</name>
    <dbReference type="NCBI Taxonomy" id="441366"/>
    <lineage>
        <taxon>Eukaryota</taxon>
        <taxon>Metazoa</taxon>
        <taxon>Chordata</taxon>
        <taxon>Craniata</taxon>
        <taxon>Vertebrata</taxon>
        <taxon>Euteleostomi</taxon>
        <taxon>Actinopterygii</taxon>
        <taxon>Neopterygii</taxon>
        <taxon>Teleostei</taxon>
        <taxon>Neoteleostei</taxon>
        <taxon>Acanthomorphata</taxon>
        <taxon>Ovalentaria</taxon>
        <taxon>Blenniimorphae</taxon>
        <taxon>Blenniiformes</taxon>
        <taxon>Gobiesocoidei</taxon>
        <taxon>Gobiesocidae</taxon>
        <taxon>Gobiesocinae</taxon>
        <taxon>Gouania</taxon>
    </lineage>
</organism>
<dbReference type="Pfam" id="PF00018">
    <property type="entry name" value="SH3_1"/>
    <property type="match status" value="1"/>
</dbReference>
<keyword evidence="30" id="KW-1185">Reference proteome</keyword>
<keyword evidence="23" id="KW-0168">Coated pit</keyword>
<evidence type="ECO:0000256" key="23">
    <source>
        <dbReference type="ARBA" id="ARBA00023176"/>
    </source>
</evidence>
<evidence type="ECO:0000256" key="2">
    <source>
        <dbReference type="ARBA" id="ARBA00004236"/>
    </source>
</evidence>
<name>A0A8C5HMS5_GOUWI</name>
<dbReference type="GO" id="GO:0030833">
    <property type="term" value="P:regulation of actin filament polymerization"/>
    <property type="evidence" value="ECO:0007669"/>
    <property type="project" value="TreeGrafter"/>
</dbReference>
<keyword evidence="21" id="KW-0175">Coiled coil</keyword>
<dbReference type="Proteomes" id="UP000694680">
    <property type="component" value="Chromosome 3"/>
</dbReference>
<dbReference type="GO" id="GO:0005884">
    <property type="term" value="C:actin filament"/>
    <property type="evidence" value="ECO:0007669"/>
    <property type="project" value="TreeGrafter"/>
</dbReference>
<dbReference type="GO" id="GO:0005925">
    <property type="term" value="C:focal adhesion"/>
    <property type="evidence" value="ECO:0007669"/>
    <property type="project" value="UniProtKB-SubCell"/>
</dbReference>
<keyword evidence="24" id="KW-0206">Cytoskeleton</keyword>
<evidence type="ECO:0000256" key="11">
    <source>
        <dbReference type="ARBA" id="ARBA00004600"/>
    </source>
</evidence>
<reference evidence="29" key="1">
    <citation type="submission" date="2020-06" db="EMBL/GenBank/DDBJ databases">
        <authorList>
            <consortium name="Wellcome Sanger Institute Data Sharing"/>
        </authorList>
    </citation>
    <scope>NUCLEOTIDE SEQUENCE [LARGE SCALE GENOMIC DNA]</scope>
</reference>
<evidence type="ECO:0000256" key="14">
    <source>
        <dbReference type="ARBA" id="ARBA00022490"/>
    </source>
</evidence>
<keyword evidence="15" id="KW-0597">Phosphoprotein</keyword>
<dbReference type="GO" id="GO:0016477">
    <property type="term" value="P:cell migration"/>
    <property type="evidence" value="ECO:0007669"/>
    <property type="project" value="TreeGrafter"/>
</dbReference>
<feature type="compositionally biased region" description="Basic and acidic residues" evidence="27">
    <location>
        <begin position="216"/>
        <end position="228"/>
    </location>
</feature>
<proteinExistence type="predicted"/>
<dbReference type="GO" id="GO:0005905">
    <property type="term" value="C:clathrin-coated pit"/>
    <property type="evidence" value="ECO:0007669"/>
    <property type="project" value="UniProtKB-SubCell"/>
</dbReference>
<dbReference type="GO" id="GO:0006897">
    <property type="term" value="P:endocytosis"/>
    <property type="evidence" value="ECO:0007669"/>
    <property type="project" value="UniProtKB-KW"/>
</dbReference>
<evidence type="ECO:0000256" key="8">
    <source>
        <dbReference type="ARBA" id="ARBA00004510"/>
    </source>
</evidence>
<evidence type="ECO:0000256" key="27">
    <source>
        <dbReference type="SAM" id="MobiDB-lite"/>
    </source>
</evidence>
<keyword evidence="19" id="KW-0965">Cell junction</keyword>
<dbReference type="Gene3D" id="2.30.30.40">
    <property type="entry name" value="SH3 Domains"/>
    <property type="match status" value="1"/>
</dbReference>
<evidence type="ECO:0000256" key="18">
    <source>
        <dbReference type="ARBA" id="ARBA00022824"/>
    </source>
</evidence>
<accession>A0A8C5HMS5</accession>
<evidence type="ECO:0000256" key="19">
    <source>
        <dbReference type="ARBA" id="ARBA00022949"/>
    </source>
</evidence>
<comment type="subcellular location">
    <subcellularLocation>
        <location evidence="5">Cell junction</location>
        <location evidence="5">Focal adhesion</location>
    </subcellularLocation>
    <subcellularLocation>
        <location evidence="2">Cell membrane</location>
    </subcellularLocation>
    <subcellularLocation>
        <location evidence="6">Cell projection</location>
        <location evidence="6">Dendrite</location>
    </subcellularLocation>
    <subcellularLocation>
        <location evidence="10">Cell projection</location>
        <location evidence="10">Dendritic spine</location>
    </subcellularLocation>
    <subcellularLocation>
        <location evidence="8">Cell projection</location>
        <location evidence="8">Lamellipodium</location>
    </subcellularLocation>
    <subcellularLocation>
        <location evidence="1">Cell projection</location>
        <location evidence="1">Podosome</location>
    </subcellularLocation>
    <subcellularLocation>
        <location evidence="7">Cell projection</location>
        <location evidence="7">Ruffle</location>
    </subcellularLocation>
    <subcellularLocation>
        <location evidence="9">Cytoplasm</location>
        <location evidence="9">Cell cortex</location>
    </subcellularLocation>
    <subcellularLocation>
        <location evidence="4">Cytoplasm</location>
        <location evidence="4">Cytoskeleton</location>
    </subcellularLocation>
    <subcellularLocation>
        <location evidence="3">Endoplasmic reticulum</location>
    </subcellularLocation>
    <subcellularLocation>
        <location evidence="11">Membrane</location>
        <location evidence="11">Clathrin-coated pit</location>
    </subcellularLocation>
</comment>